<dbReference type="Proteomes" id="UP000799423">
    <property type="component" value="Unassembled WGS sequence"/>
</dbReference>
<feature type="region of interest" description="Disordered" evidence="1">
    <location>
        <begin position="162"/>
        <end position="225"/>
    </location>
</feature>
<dbReference type="EMBL" id="MU006299">
    <property type="protein sequence ID" value="KAF2852319.1"/>
    <property type="molecule type" value="Genomic_DNA"/>
</dbReference>
<proteinExistence type="predicted"/>
<protein>
    <submittedName>
        <fullName evidence="2">Uncharacterized protein</fullName>
    </submittedName>
</protein>
<feature type="compositionally biased region" description="Pro residues" evidence="1">
    <location>
        <begin position="203"/>
        <end position="212"/>
    </location>
</feature>
<organism evidence="2 3">
    <name type="scientific">Plenodomus tracheiphilus IPT5</name>
    <dbReference type="NCBI Taxonomy" id="1408161"/>
    <lineage>
        <taxon>Eukaryota</taxon>
        <taxon>Fungi</taxon>
        <taxon>Dikarya</taxon>
        <taxon>Ascomycota</taxon>
        <taxon>Pezizomycotina</taxon>
        <taxon>Dothideomycetes</taxon>
        <taxon>Pleosporomycetidae</taxon>
        <taxon>Pleosporales</taxon>
        <taxon>Pleosporineae</taxon>
        <taxon>Leptosphaeriaceae</taxon>
        <taxon>Plenodomus</taxon>
    </lineage>
</organism>
<sequence>MAQAWIAMFKRFFERRGKFKARRASSPALTSLDHPENFSPHSVGQQHNDSFVVSGYEVTYPRPHSRDQSPILDSTDPYAQALKSPPPPVPLKITQHQDQHNEGNEKNARPCKPLLPHTSSGCSGLQSPILLPQPPTIHITCPSTTTSPYPADVSPLLSPILPNLPTLPTRNLPQAPPQIQTPTPTKLPTGPPTLPRQRYHPTRPAPRPPGPPRLSSLQYSSRGHEADVSPISTSLHWSCISCGIRETERSWRDSTMSALEDVVLGVEAPRAGDGGWRRGSRGDCGKEVRDVHVGNGRKGPLCISSPVPGSFAHVDGAFLRDGMGDGVGGRLWA</sequence>
<gene>
    <name evidence="2" type="ORF">T440DRAFT_39884</name>
</gene>
<dbReference type="AlphaFoldDB" id="A0A6A7BD78"/>
<feature type="compositionally biased region" description="Low complexity" evidence="1">
    <location>
        <begin position="162"/>
        <end position="188"/>
    </location>
</feature>
<reference evidence="2" key="1">
    <citation type="submission" date="2020-01" db="EMBL/GenBank/DDBJ databases">
        <authorList>
            <consortium name="DOE Joint Genome Institute"/>
            <person name="Haridas S."/>
            <person name="Albert R."/>
            <person name="Binder M."/>
            <person name="Bloem J."/>
            <person name="Labutti K."/>
            <person name="Salamov A."/>
            <person name="Andreopoulos B."/>
            <person name="Baker S.E."/>
            <person name="Barry K."/>
            <person name="Bills G."/>
            <person name="Bluhm B.H."/>
            <person name="Cannon C."/>
            <person name="Castanera R."/>
            <person name="Culley D.E."/>
            <person name="Daum C."/>
            <person name="Ezra D."/>
            <person name="Gonzalez J.B."/>
            <person name="Henrissat B."/>
            <person name="Kuo A."/>
            <person name="Liang C."/>
            <person name="Lipzen A."/>
            <person name="Lutzoni F."/>
            <person name="Magnuson J."/>
            <person name="Mondo S."/>
            <person name="Nolan M."/>
            <person name="Ohm R."/>
            <person name="Pangilinan J."/>
            <person name="Park H.-J."/>
            <person name="Ramirez L."/>
            <person name="Alfaro M."/>
            <person name="Sun H."/>
            <person name="Tritt A."/>
            <person name="Yoshinaga Y."/>
            <person name="Zwiers L.-H."/>
            <person name="Turgeon B.G."/>
            <person name="Goodwin S.B."/>
            <person name="Spatafora J.W."/>
            <person name="Crous P.W."/>
            <person name="Grigoriev I.V."/>
        </authorList>
    </citation>
    <scope>NUCLEOTIDE SEQUENCE</scope>
    <source>
        <strain evidence="2">IPT5</strain>
    </source>
</reference>
<evidence type="ECO:0000313" key="2">
    <source>
        <dbReference type="EMBL" id="KAF2852319.1"/>
    </source>
</evidence>
<keyword evidence="3" id="KW-1185">Reference proteome</keyword>
<feature type="region of interest" description="Disordered" evidence="1">
    <location>
        <begin position="23"/>
        <end position="47"/>
    </location>
</feature>
<name>A0A6A7BD78_9PLEO</name>
<feature type="compositionally biased region" description="Basic and acidic residues" evidence="1">
    <location>
        <begin position="95"/>
        <end position="108"/>
    </location>
</feature>
<accession>A0A6A7BD78</accession>
<evidence type="ECO:0000313" key="3">
    <source>
        <dbReference type="Proteomes" id="UP000799423"/>
    </source>
</evidence>
<feature type="region of interest" description="Disordered" evidence="1">
    <location>
        <begin position="60"/>
        <end position="115"/>
    </location>
</feature>
<evidence type="ECO:0000256" key="1">
    <source>
        <dbReference type="SAM" id="MobiDB-lite"/>
    </source>
</evidence>
<dbReference type="OrthoDB" id="26203at2759"/>